<feature type="compositionally biased region" description="Basic and acidic residues" evidence="21">
    <location>
        <begin position="388"/>
        <end position="398"/>
    </location>
</feature>
<evidence type="ECO:0000256" key="4">
    <source>
        <dbReference type="ARBA" id="ARBA00007879"/>
    </source>
</evidence>
<dbReference type="InterPro" id="IPR013216">
    <property type="entry name" value="Methyltransf_11"/>
</dbReference>
<keyword evidence="13" id="KW-0408">Iron</keyword>
<dbReference type="Gene3D" id="2.60.120.590">
    <property type="entry name" value="Alpha-ketoglutarate-dependent dioxygenase AlkB-like"/>
    <property type="match status" value="1"/>
</dbReference>
<comment type="catalytic activity">
    <reaction evidence="16">
        <text>5-(carboxymethyl)uridine(34) in tRNA + S-adenosyl-L-methionine = 5-(2-methoxy-2-oxoethyl)uridine(34) in tRNA + S-adenosyl-L-homocysteine</text>
        <dbReference type="Rhea" id="RHEA:43208"/>
        <dbReference type="Rhea" id="RHEA-COMP:10407"/>
        <dbReference type="Rhea" id="RHEA-COMP:10408"/>
        <dbReference type="ChEBI" id="CHEBI:57856"/>
        <dbReference type="ChEBI" id="CHEBI:59789"/>
        <dbReference type="ChEBI" id="CHEBI:74851"/>
        <dbReference type="ChEBI" id="CHEBI:74882"/>
        <dbReference type="EC" id="2.1.1.229"/>
    </reaction>
</comment>
<feature type="compositionally biased region" description="Basic and acidic residues" evidence="21">
    <location>
        <begin position="564"/>
        <end position="576"/>
    </location>
</feature>
<evidence type="ECO:0000256" key="12">
    <source>
        <dbReference type="ARBA" id="ARBA00022884"/>
    </source>
</evidence>
<feature type="compositionally biased region" description="Basic and acidic residues" evidence="21">
    <location>
        <begin position="369"/>
        <end position="379"/>
    </location>
</feature>
<evidence type="ECO:0000256" key="20">
    <source>
        <dbReference type="PROSITE-ProRule" id="PRU00176"/>
    </source>
</evidence>
<dbReference type="GO" id="GO:0002098">
    <property type="term" value="P:tRNA wobble uridine modification"/>
    <property type="evidence" value="ECO:0007669"/>
    <property type="project" value="TreeGrafter"/>
</dbReference>
<evidence type="ECO:0000256" key="18">
    <source>
        <dbReference type="ARBA" id="ARBA00049786"/>
    </source>
</evidence>
<dbReference type="Pfam" id="PF13532">
    <property type="entry name" value="2OG-FeII_Oxy_2"/>
    <property type="match status" value="1"/>
</dbReference>
<dbReference type="GO" id="GO:0008757">
    <property type="term" value="F:S-adenosylmethionine-dependent methyltransferase activity"/>
    <property type="evidence" value="ECO:0007669"/>
    <property type="project" value="InterPro"/>
</dbReference>
<evidence type="ECO:0000256" key="11">
    <source>
        <dbReference type="ARBA" id="ARBA00022833"/>
    </source>
</evidence>
<evidence type="ECO:0000256" key="9">
    <source>
        <dbReference type="ARBA" id="ARBA00022691"/>
    </source>
</evidence>
<evidence type="ECO:0000259" key="22">
    <source>
        <dbReference type="PROSITE" id="PS50102"/>
    </source>
</evidence>
<evidence type="ECO:0000256" key="2">
    <source>
        <dbReference type="ARBA" id="ARBA00004123"/>
    </source>
</evidence>
<comment type="cofactor">
    <cofactor evidence="1">
        <name>Fe(2+)</name>
        <dbReference type="ChEBI" id="CHEBI:29033"/>
    </cofactor>
</comment>
<dbReference type="InterPro" id="IPR027450">
    <property type="entry name" value="AlkB-like"/>
</dbReference>
<evidence type="ECO:0000256" key="10">
    <source>
        <dbReference type="ARBA" id="ARBA00022723"/>
    </source>
</evidence>
<evidence type="ECO:0000256" key="17">
    <source>
        <dbReference type="ARBA" id="ARBA00045506"/>
    </source>
</evidence>
<protein>
    <recommendedName>
        <fullName evidence="5">tRNA (carboxymethyluridine(34)-5-O)-methyltransferase</fullName>
        <ecNumber evidence="5">2.1.1.229</ecNumber>
    </recommendedName>
    <alternativeName>
        <fullName evidence="18">Alkylated DNA repair protein alkB homolog 8</fullName>
    </alternativeName>
    <alternativeName>
        <fullName evidence="19">S-adenosyl-L-methionine-dependent tRNA methyltransferase ALKBH8</fullName>
    </alternativeName>
</protein>
<dbReference type="InterPro" id="IPR035979">
    <property type="entry name" value="RBD_domain_sf"/>
</dbReference>
<dbReference type="InterPro" id="IPR037151">
    <property type="entry name" value="AlkB-like_sf"/>
</dbReference>
<comment type="subcellular location">
    <subcellularLocation>
        <location evidence="3">Cytoplasm</location>
    </subcellularLocation>
    <subcellularLocation>
        <location evidence="2">Nucleus</location>
    </subcellularLocation>
</comment>
<dbReference type="SMART" id="SM00360">
    <property type="entry name" value="RRM"/>
    <property type="match status" value="1"/>
</dbReference>
<name>A0AAD9JH79_9ANNE</name>
<dbReference type="InterPro" id="IPR029063">
    <property type="entry name" value="SAM-dependent_MTases_sf"/>
</dbReference>
<feature type="region of interest" description="Disordered" evidence="21">
    <location>
        <begin position="556"/>
        <end position="581"/>
    </location>
</feature>
<dbReference type="GO" id="GO:0030488">
    <property type="term" value="P:tRNA methylation"/>
    <property type="evidence" value="ECO:0007669"/>
    <property type="project" value="TreeGrafter"/>
</dbReference>
<dbReference type="CDD" id="cd02440">
    <property type="entry name" value="AdoMet_MTases"/>
    <property type="match status" value="1"/>
</dbReference>
<feature type="domain" description="Fe2OG dioxygenase" evidence="23">
    <location>
        <begin position="231"/>
        <end position="359"/>
    </location>
</feature>
<comment type="similarity">
    <text evidence="4">Belongs to the alkB family.</text>
</comment>
<dbReference type="SUPFAM" id="SSF53335">
    <property type="entry name" value="S-adenosyl-L-methionine-dependent methyltransferases"/>
    <property type="match status" value="1"/>
</dbReference>
<evidence type="ECO:0000256" key="6">
    <source>
        <dbReference type="ARBA" id="ARBA00022490"/>
    </source>
</evidence>
<evidence type="ECO:0000256" key="14">
    <source>
        <dbReference type="ARBA" id="ARBA00023242"/>
    </source>
</evidence>
<organism evidence="24 25">
    <name type="scientific">Paralvinella palmiformis</name>
    <dbReference type="NCBI Taxonomy" id="53620"/>
    <lineage>
        <taxon>Eukaryota</taxon>
        <taxon>Metazoa</taxon>
        <taxon>Spiralia</taxon>
        <taxon>Lophotrochozoa</taxon>
        <taxon>Annelida</taxon>
        <taxon>Polychaeta</taxon>
        <taxon>Sedentaria</taxon>
        <taxon>Canalipalpata</taxon>
        <taxon>Terebellida</taxon>
        <taxon>Terebelliformia</taxon>
        <taxon>Alvinellidae</taxon>
        <taxon>Paralvinella</taxon>
    </lineage>
</organism>
<evidence type="ECO:0000313" key="24">
    <source>
        <dbReference type="EMBL" id="KAK2152631.1"/>
    </source>
</evidence>
<evidence type="ECO:0000256" key="5">
    <source>
        <dbReference type="ARBA" id="ARBA00012808"/>
    </source>
</evidence>
<dbReference type="EMBL" id="JAODUP010000323">
    <property type="protein sequence ID" value="KAK2152631.1"/>
    <property type="molecule type" value="Genomic_DNA"/>
</dbReference>
<dbReference type="PANTHER" id="PTHR13069">
    <property type="entry name" value="ALKYLATED DNA REPAIR PROTEIN ALKB HOMOLOG 8"/>
    <property type="match status" value="1"/>
</dbReference>
<keyword evidence="10" id="KW-0479">Metal-binding</keyword>
<dbReference type="PANTHER" id="PTHR13069:SF21">
    <property type="entry name" value="ALKYLATED DNA REPAIR PROTEIN ALKB HOMOLOG 8"/>
    <property type="match status" value="1"/>
</dbReference>
<feature type="region of interest" description="Disordered" evidence="21">
    <location>
        <begin position="613"/>
        <end position="633"/>
    </location>
</feature>
<dbReference type="SUPFAM" id="SSF51197">
    <property type="entry name" value="Clavaminate synthase-like"/>
    <property type="match status" value="1"/>
</dbReference>
<evidence type="ECO:0000313" key="25">
    <source>
        <dbReference type="Proteomes" id="UP001208570"/>
    </source>
</evidence>
<reference evidence="24" key="1">
    <citation type="journal article" date="2023" name="Mol. Biol. Evol.">
        <title>Third-Generation Sequencing Reveals the Adaptive Role of the Epigenome in Three Deep-Sea Polychaetes.</title>
        <authorList>
            <person name="Perez M."/>
            <person name="Aroh O."/>
            <person name="Sun Y."/>
            <person name="Lan Y."/>
            <person name="Juniper S.K."/>
            <person name="Young C.R."/>
            <person name="Angers B."/>
            <person name="Qian P.Y."/>
        </authorList>
    </citation>
    <scope>NUCLEOTIDE SEQUENCE</scope>
    <source>
        <strain evidence="24">P08H-3</strain>
    </source>
</reference>
<dbReference type="InterPro" id="IPR000504">
    <property type="entry name" value="RRM_dom"/>
</dbReference>
<evidence type="ECO:0000259" key="23">
    <source>
        <dbReference type="PROSITE" id="PS51471"/>
    </source>
</evidence>
<keyword evidence="8" id="KW-0808">Transferase</keyword>
<keyword evidence="7" id="KW-0489">Methyltransferase</keyword>
<dbReference type="CDD" id="cd12431">
    <property type="entry name" value="RRM_ALKBH8"/>
    <property type="match status" value="1"/>
</dbReference>
<keyword evidence="15" id="KW-0511">Multifunctional enzyme</keyword>
<dbReference type="GO" id="GO:0005634">
    <property type="term" value="C:nucleus"/>
    <property type="evidence" value="ECO:0007669"/>
    <property type="project" value="UniProtKB-SubCell"/>
</dbReference>
<dbReference type="Proteomes" id="UP001208570">
    <property type="component" value="Unassembled WGS sequence"/>
</dbReference>
<evidence type="ECO:0000256" key="19">
    <source>
        <dbReference type="ARBA" id="ARBA00049802"/>
    </source>
</evidence>
<dbReference type="SUPFAM" id="SSF54928">
    <property type="entry name" value="RNA-binding domain, RBD"/>
    <property type="match status" value="1"/>
</dbReference>
<keyword evidence="9" id="KW-0949">S-adenosyl-L-methionine</keyword>
<dbReference type="PROSITE" id="PS51471">
    <property type="entry name" value="FE2OG_OXY"/>
    <property type="match status" value="1"/>
</dbReference>
<evidence type="ECO:0000256" key="21">
    <source>
        <dbReference type="SAM" id="MobiDB-lite"/>
    </source>
</evidence>
<dbReference type="InterPro" id="IPR034256">
    <property type="entry name" value="ALKBH8_RRM"/>
</dbReference>
<feature type="region of interest" description="Disordered" evidence="21">
    <location>
        <begin position="369"/>
        <end position="398"/>
    </location>
</feature>
<keyword evidence="6" id="KW-0963">Cytoplasm</keyword>
<keyword evidence="25" id="KW-1185">Reference proteome</keyword>
<accession>A0AAD9JH79</accession>
<evidence type="ECO:0000256" key="7">
    <source>
        <dbReference type="ARBA" id="ARBA00022603"/>
    </source>
</evidence>
<dbReference type="EC" id="2.1.1.229" evidence="5"/>
<evidence type="ECO:0000256" key="8">
    <source>
        <dbReference type="ARBA" id="ARBA00022679"/>
    </source>
</evidence>
<dbReference type="InterPro" id="IPR051422">
    <property type="entry name" value="AlkB_tRNA_MeTrf/Diox"/>
</dbReference>
<feature type="domain" description="RRM" evidence="22">
    <location>
        <begin position="46"/>
        <end position="128"/>
    </location>
</feature>
<dbReference type="Gene3D" id="3.30.70.330">
    <property type="match status" value="1"/>
</dbReference>
<dbReference type="GO" id="GO:0005737">
    <property type="term" value="C:cytoplasm"/>
    <property type="evidence" value="ECO:0007669"/>
    <property type="project" value="UniProtKB-SubCell"/>
</dbReference>
<dbReference type="InterPro" id="IPR012677">
    <property type="entry name" value="Nucleotide-bd_a/b_plait_sf"/>
</dbReference>
<keyword evidence="14" id="KW-0539">Nucleus</keyword>
<comment type="caution">
    <text evidence="24">The sequence shown here is derived from an EMBL/GenBank/DDBJ whole genome shotgun (WGS) entry which is preliminary data.</text>
</comment>
<evidence type="ECO:0000256" key="15">
    <source>
        <dbReference type="ARBA" id="ARBA00023268"/>
    </source>
</evidence>
<evidence type="ECO:0000256" key="16">
    <source>
        <dbReference type="ARBA" id="ARBA00034996"/>
    </source>
</evidence>
<keyword evidence="12 20" id="KW-0694">RNA-binding</keyword>
<dbReference type="Gene3D" id="3.40.50.150">
    <property type="entry name" value="Vaccinia Virus protein VP39"/>
    <property type="match status" value="1"/>
</dbReference>
<dbReference type="AlphaFoldDB" id="A0AAD9JH79"/>
<evidence type="ECO:0000256" key="3">
    <source>
        <dbReference type="ARBA" id="ARBA00004496"/>
    </source>
</evidence>
<comment type="function">
    <text evidence="17">Catalyzes the methylation of 5-carboxymethyl uridine to 5-methylcarboxymethyl uridine at the wobble position of the anticodon loop in tRNA via its methyltransferase domain. Catalyzes the last step in the formation of 5-methylcarboxymethyl uridine at the wobble position of the anticodon loop in target tRNA. Has a preference for tRNA(Arg) and tRNA(Glu), and does not bind tRNA(Lys). Binds tRNA and catalyzes the iron and alpha-ketoglutarate dependent hydroxylation of 5-methylcarboxymethyl uridine at the wobble position of the anticodon loop in tRNA via its dioxygenase domain, giving rise to 5-(S)-methoxycarbonylhydroxymethyluridine; has a preference for tRNA(Gly). Required for normal survival after DNA damage. May inhibit apoptosis and promote cell survival and angiogenesis.</text>
</comment>
<dbReference type="GO" id="GO:0000049">
    <property type="term" value="F:tRNA binding"/>
    <property type="evidence" value="ECO:0007669"/>
    <property type="project" value="TreeGrafter"/>
</dbReference>
<keyword evidence="11" id="KW-0862">Zinc</keyword>
<dbReference type="PROSITE" id="PS50102">
    <property type="entry name" value="RRM"/>
    <property type="match status" value="1"/>
</dbReference>
<dbReference type="GO" id="GO:0046872">
    <property type="term" value="F:metal ion binding"/>
    <property type="evidence" value="ECO:0007669"/>
    <property type="project" value="UniProtKB-KW"/>
</dbReference>
<gene>
    <name evidence="24" type="ORF">LSH36_324g02062</name>
</gene>
<evidence type="ECO:0000256" key="1">
    <source>
        <dbReference type="ARBA" id="ARBA00001954"/>
    </source>
</evidence>
<evidence type="ECO:0000256" key="13">
    <source>
        <dbReference type="ARBA" id="ARBA00023004"/>
    </source>
</evidence>
<proteinExistence type="inferred from homology"/>
<dbReference type="Pfam" id="PF08241">
    <property type="entry name" value="Methyltransf_11"/>
    <property type="match status" value="1"/>
</dbReference>
<dbReference type="InterPro" id="IPR005123">
    <property type="entry name" value="Oxoglu/Fe-dep_dioxygenase_dom"/>
</dbReference>
<dbReference type="Pfam" id="PF00076">
    <property type="entry name" value="RRM_1"/>
    <property type="match status" value="1"/>
</dbReference>
<dbReference type="GO" id="GO:0106335">
    <property type="term" value="F:tRNA (5-carboxymethyluridine(34)-5-O)-methyltransferase activity"/>
    <property type="evidence" value="ECO:0007669"/>
    <property type="project" value="UniProtKB-EC"/>
</dbReference>
<sequence length="683" mass="77942">MAEPVFRVPTGIKLSKSDRKTLKKHLRSQHTLFRHEKLNLSDEVSQHIVVGNGGLGNNVRREELVNIFSKYGSVVDVLLKPRKPYAFVTFSTVQESVRAFQDIHGRTMKCPEELSLPNVTFYLSFVKEVPGFELSTSYLHPPGLILLEDMVSESYEHKLLECVKWENSEAETSEESANSQILKHRRVKHYGYEFIYGINNVDRDKPLNEGIPITCEELLTELVNSHHISCRPDQLTVNQYLPGQGIPPHIDTHSAFEDWIISLSLGSQVIMDFRHPDGRHLPVLVPQRSVLIMTGESRYVWTHGITPRKSDVVPVNALAQQQPRLNADGDRSESADNLADRLTMFQRNTRTSFTFRKVLRGPCKCKYPEQCDSKQKSSSKDVSNSQTKENKSSLPDTDKEAAMLEKLHVHEVYEEIADHFSDTRHKAWPKVAEFIRLQTPGSVMIDAGCGNGKYLGINPDIYKIGCDRSTRLCHICKDQNFEVLVSDILALPYRDNCCDVAISIAVIHHLSTWDRRVRALEEIVRILRPGGKALISVWAFEQELCKQKSNYLKESRIRNKHSQKKDGSVNTHRDDSLQEDMSGSCLEQRANSLEVHVNRTHFDKQDLLVPWHKKPTSSDEKCGTGEEMSTKGNHSKPVFHRFYHVFKDGELNELVQHIPGARVTEAYYDKGNWCVILEKVLES</sequence>